<keyword evidence="2" id="KW-1185">Reference proteome</keyword>
<comment type="caution">
    <text evidence="1">The sequence shown here is derived from an EMBL/GenBank/DDBJ whole genome shotgun (WGS) entry which is preliminary data.</text>
</comment>
<reference evidence="1" key="1">
    <citation type="thesis" date="2020" institute="ProQuest LLC" country="789 East Eisenhower Parkway, Ann Arbor, MI, USA">
        <title>Comparative Genomics and Chromosome Evolution.</title>
        <authorList>
            <person name="Mudd A.B."/>
        </authorList>
    </citation>
    <scope>NUCLEOTIDE SEQUENCE</scope>
    <source>
        <strain evidence="1">237g6f4</strain>
        <tissue evidence="1">Blood</tissue>
    </source>
</reference>
<name>A0AAV7B477_ENGPU</name>
<organism evidence="1 2">
    <name type="scientific">Engystomops pustulosus</name>
    <name type="common">Tungara frog</name>
    <name type="synonym">Physalaemus pustulosus</name>
    <dbReference type="NCBI Taxonomy" id="76066"/>
    <lineage>
        <taxon>Eukaryota</taxon>
        <taxon>Metazoa</taxon>
        <taxon>Chordata</taxon>
        <taxon>Craniata</taxon>
        <taxon>Vertebrata</taxon>
        <taxon>Euteleostomi</taxon>
        <taxon>Amphibia</taxon>
        <taxon>Batrachia</taxon>
        <taxon>Anura</taxon>
        <taxon>Neobatrachia</taxon>
        <taxon>Hyloidea</taxon>
        <taxon>Leptodactylidae</taxon>
        <taxon>Leiuperinae</taxon>
        <taxon>Engystomops</taxon>
    </lineage>
</organism>
<evidence type="ECO:0000313" key="2">
    <source>
        <dbReference type="Proteomes" id="UP000824782"/>
    </source>
</evidence>
<dbReference type="EMBL" id="WNYA01000006">
    <property type="protein sequence ID" value="KAG8567390.1"/>
    <property type="molecule type" value="Genomic_DNA"/>
</dbReference>
<dbReference type="Proteomes" id="UP000824782">
    <property type="component" value="Unassembled WGS sequence"/>
</dbReference>
<accession>A0AAV7B477</accession>
<protein>
    <recommendedName>
        <fullName evidence="3">Secreted protein</fullName>
    </recommendedName>
</protein>
<evidence type="ECO:0008006" key="3">
    <source>
        <dbReference type="Google" id="ProtNLM"/>
    </source>
</evidence>
<gene>
    <name evidence="1" type="ORF">GDO81_013600</name>
</gene>
<proteinExistence type="predicted"/>
<evidence type="ECO:0000313" key="1">
    <source>
        <dbReference type="EMBL" id="KAG8567390.1"/>
    </source>
</evidence>
<dbReference type="AlphaFoldDB" id="A0AAV7B477"/>
<sequence>MLYRHASCYSVSMSSHRLRWSWSSRWNSLFIGWAVRIRGICGTVQRCCSRSSRDLGLIHSPELPVDSLPPVIAPSGASASGT</sequence>